<dbReference type="RefSeq" id="WP_142099734.1">
    <property type="nucleotide sequence ID" value="NZ_VIGH01000005.1"/>
</dbReference>
<proteinExistence type="predicted"/>
<keyword evidence="3" id="KW-1185">Reference proteome</keyword>
<accession>A0A541B8G6</accession>
<keyword evidence="1" id="KW-0812">Transmembrane</keyword>
<comment type="caution">
    <text evidence="2">The sequence shown here is derived from an EMBL/GenBank/DDBJ whole genome shotgun (WGS) entry which is preliminary data.</text>
</comment>
<feature type="transmembrane region" description="Helical" evidence="1">
    <location>
        <begin position="50"/>
        <end position="72"/>
    </location>
</feature>
<gene>
    <name evidence="2" type="ORF">FK531_12380</name>
</gene>
<evidence type="ECO:0000313" key="2">
    <source>
        <dbReference type="EMBL" id="TQF68610.1"/>
    </source>
</evidence>
<dbReference type="OrthoDB" id="4473017at2"/>
<dbReference type="Proteomes" id="UP000316256">
    <property type="component" value="Unassembled WGS sequence"/>
</dbReference>
<evidence type="ECO:0000313" key="3">
    <source>
        <dbReference type="Proteomes" id="UP000316256"/>
    </source>
</evidence>
<reference evidence="2 3" key="1">
    <citation type="submission" date="2019-06" db="EMBL/GenBank/DDBJ databases">
        <title>Rhodococcus spaelei sp. nov., isolated from a cave.</title>
        <authorList>
            <person name="Lee S.D."/>
        </authorList>
    </citation>
    <scope>NUCLEOTIDE SEQUENCE [LARGE SCALE GENOMIC DNA]</scope>
    <source>
        <strain evidence="2 3">C9-5</strain>
    </source>
</reference>
<evidence type="ECO:0000256" key="1">
    <source>
        <dbReference type="SAM" id="Phobius"/>
    </source>
</evidence>
<evidence type="ECO:0008006" key="4">
    <source>
        <dbReference type="Google" id="ProtNLM"/>
    </source>
</evidence>
<protein>
    <recommendedName>
        <fullName evidence="4">Integral membrane protein</fullName>
    </recommendedName>
</protein>
<keyword evidence="1" id="KW-0472">Membrane</keyword>
<dbReference type="EMBL" id="VIGH01000005">
    <property type="protein sequence ID" value="TQF68610.1"/>
    <property type="molecule type" value="Genomic_DNA"/>
</dbReference>
<keyword evidence="1" id="KW-1133">Transmembrane helix</keyword>
<sequence>MNTRVLRVAEACLAVAAVVLAAWCWHQGVQTSDFAPLAEGAPAFSGTHYSGTWIGAATALIVVAGLLVIDVIRRRRTP</sequence>
<name>A0A541B8G6_9NOCA</name>
<organism evidence="2 3">
    <name type="scientific">Rhodococcus spelaei</name>
    <dbReference type="NCBI Taxonomy" id="2546320"/>
    <lineage>
        <taxon>Bacteria</taxon>
        <taxon>Bacillati</taxon>
        <taxon>Actinomycetota</taxon>
        <taxon>Actinomycetes</taxon>
        <taxon>Mycobacteriales</taxon>
        <taxon>Nocardiaceae</taxon>
        <taxon>Rhodococcus</taxon>
    </lineage>
</organism>
<dbReference type="AlphaFoldDB" id="A0A541B8G6"/>